<protein>
    <submittedName>
        <fullName evidence="2">Uncharacterized protein</fullName>
    </submittedName>
</protein>
<organism evidence="2 3">
    <name type="scientific">Candidatus Thiomargarita nelsonii</name>
    <dbReference type="NCBI Taxonomy" id="1003181"/>
    <lineage>
        <taxon>Bacteria</taxon>
        <taxon>Pseudomonadati</taxon>
        <taxon>Pseudomonadota</taxon>
        <taxon>Gammaproteobacteria</taxon>
        <taxon>Thiotrichales</taxon>
        <taxon>Thiotrichaceae</taxon>
        <taxon>Thiomargarita</taxon>
    </lineage>
</organism>
<proteinExistence type="predicted"/>
<dbReference type="AlphaFoldDB" id="A0A176S4L1"/>
<keyword evidence="1" id="KW-0472">Membrane</keyword>
<accession>A0A176S4L1</accession>
<feature type="transmembrane region" description="Helical" evidence="1">
    <location>
        <begin position="6"/>
        <end position="27"/>
    </location>
</feature>
<name>A0A176S4L1_9GAMM</name>
<keyword evidence="1" id="KW-1133">Transmembrane helix</keyword>
<sequence>MGVWRIQWGLSLGMFPILLFIFGYVPLSRGKLLRWILISVPWRNRWRVVWILTLLKCKC</sequence>
<evidence type="ECO:0000313" key="2">
    <source>
        <dbReference type="EMBL" id="OAD22877.1"/>
    </source>
</evidence>
<evidence type="ECO:0000313" key="3">
    <source>
        <dbReference type="Proteomes" id="UP000076962"/>
    </source>
</evidence>
<keyword evidence="3" id="KW-1185">Reference proteome</keyword>
<dbReference type="Proteomes" id="UP000076962">
    <property type="component" value="Unassembled WGS sequence"/>
</dbReference>
<keyword evidence="1" id="KW-0812">Transmembrane</keyword>
<dbReference type="EMBL" id="LUTY01000688">
    <property type="protein sequence ID" value="OAD22877.1"/>
    <property type="molecule type" value="Genomic_DNA"/>
</dbReference>
<evidence type="ECO:0000256" key="1">
    <source>
        <dbReference type="SAM" id="Phobius"/>
    </source>
</evidence>
<reference evidence="2 3" key="1">
    <citation type="submission" date="2016-05" db="EMBL/GenBank/DDBJ databases">
        <title>Single-cell genome of chain-forming Candidatus Thiomargarita nelsonii and comparison to other large sulfur-oxidizing bacteria.</title>
        <authorList>
            <person name="Winkel M."/>
            <person name="Salman V."/>
            <person name="Woyke T."/>
            <person name="Schulz-Vogt H."/>
            <person name="Richter M."/>
            <person name="Flood B."/>
            <person name="Bailey J."/>
            <person name="Amann R."/>
            <person name="Mussmann M."/>
        </authorList>
    </citation>
    <scope>NUCLEOTIDE SEQUENCE [LARGE SCALE GENOMIC DNA]</scope>
    <source>
        <strain evidence="2 3">THI036</strain>
    </source>
</reference>
<comment type="caution">
    <text evidence="2">The sequence shown here is derived from an EMBL/GenBank/DDBJ whole genome shotgun (WGS) entry which is preliminary data.</text>
</comment>
<gene>
    <name evidence="2" type="ORF">THIOM_001301</name>
</gene>